<dbReference type="InterPro" id="IPR051212">
    <property type="entry name" value="Type-I_RE_S_subunit"/>
</dbReference>
<dbReference type="PANTHER" id="PTHR43140">
    <property type="entry name" value="TYPE-1 RESTRICTION ENZYME ECOKI SPECIFICITY PROTEIN"/>
    <property type="match status" value="1"/>
</dbReference>
<keyword evidence="2" id="KW-0238">DNA-binding</keyword>
<evidence type="ECO:0000313" key="4">
    <source>
        <dbReference type="Proteomes" id="UP001257627"/>
    </source>
</evidence>
<comment type="caution">
    <text evidence="3">The sequence shown here is derived from an EMBL/GenBank/DDBJ whole genome shotgun (WGS) entry which is preliminary data.</text>
</comment>
<evidence type="ECO:0000256" key="1">
    <source>
        <dbReference type="ARBA" id="ARBA00022747"/>
    </source>
</evidence>
<reference evidence="3 4" key="1">
    <citation type="submission" date="2023-02" db="EMBL/GenBank/DDBJ databases">
        <authorList>
            <person name="Maleckis M."/>
        </authorList>
    </citation>
    <scope>NUCLEOTIDE SEQUENCE [LARGE SCALE GENOMIC DNA]</scope>
    <source>
        <strain evidence="3 4">P8-A2</strain>
    </source>
</reference>
<dbReference type="Proteomes" id="UP001257627">
    <property type="component" value="Unassembled WGS sequence"/>
</dbReference>
<evidence type="ECO:0000313" key="3">
    <source>
        <dbReference type="EMBL" id="MDU9000002.1"/>
    </source>
</evidence>
<sequence length="282" mass="31120">MQDAAHHALTAQCDAATQKLPHGWRWGRLDDVIKRIESGHSPRCLERPAESDEKAVIKTSAITRGRFLEDENKAVPAGTLLKEQHEIKAGDILLCRANSLDHVGATVHVTECRPGLYLSDKSLRLVPNTGIDDRWLVSLLAAPYVRAEMARRSNGTLSSMRNITQTNLQDIPIPIAPLHDQVRLGRQATQCRHAADHLRLRVQKALESSALLRRALADAASAGRIMSPASSSPPQVEIALRLPPQPSVPNDGDWTARQVHTPWMAADQHSRNVLPVQLELEL</sequence>
<keyword evidence="1" id="KW-0680">Restriction system</keyword>
<dbReference type="InterPro" id="IPR044946">
    <property type="entry name" value="Restrct_endonuc_typeI_TRD_sf"/>
</dbReference>
<organism evidence="3 4">
    <name type="scientific">Streptomyces mirabilis</name>
    <dbReference type="NCBI Taxonomy" id="68239"/>
    <lineage>
        <taxon>Bacteria</taxon>
        <taxon>Bacillati</taxon>
        <taxon>Actinomycetota</taxon>
        <taxon>Actinomycetes</taxon>
        <taxon>Kitasatosporales</taxon>
        <taxon>Streptomycetaceae</taxon>
        <taxon>Streptomyces</taxon>
    </lineage>
</organism>
<dbReference type="RefSeq" id="WP_316736701.1">
    <property type="nucleotide sequence ID" value="NZ_JARAKF010000001.1"/>
</dbReference>
<dbReference type="EMBL" id="JARAKF010000001">
    <property type="protein sequence ID" value="MDU9000002.1"/>
    <property type="molecule type" value="Genomic_DNA"/>
</dbReference>
<dbReference type="SUPFAM" id="SSF116734">
    <property type="entry name" value="DNA methylase specificity domain"/>
    <property type="match status" value="1"/>
</dbReference>
<evidence type="ECO:0000256" key="2">
    <source>
        <dbReference type="ARBA" id="ARBA00023125"/>
    </source>
</evidence>
<protein>
    <recommendedName>
        <fullName evidence="5">Type I restriction modification DNA specificity domain-containing protein</fullName>
    </recommendedName>
</protein>
<name>A0ABU3V1H3_9ACTN</name>
<evidence type="ECO:0008006" key="5">
    <source>
        <dbReference type="Google" id="ProtNLM"/>
    </source>
</evidence>
<proteinExistence type="predicted"/>
<dbReference type="PANTHER" id="PTHR43140:SF1">
    <property type="entry name" value="TYPE I RESTRICTION ENZYME ECOKI SPECIFICITY SUBUNIT"/>
    <property type="match status" value="1"/>
</dbReference>
<accession>A0ABU3V1H3</accession>
<dbReference type="Gene3D" id="3.90.220.20">
    <property type="entry name" value="DNA methylase specificity domains"/>
    <property type="match status" value="1"/>
</dbReference>
<gene>
    <name evidence="3" type="ORF">PU648_48350</name>
</gene>
<keyword evidence="4" id="KW-1185">Reference proteome</keyword>